<dbReference type="SUPFAM" id="SSF53335">
    <property type="entry name" value="S-adenosyl-L-methionine-dependent methyltransferases"/>
    <property type="match status" value="1"/>
</dbReference>
<dbReference type="Pfam" id="PF13578">
    <property type="entry name" value="Methyltransf_24"/>
    <property type="match status" value="1"/>
</dbReference>
<dbReference type="Gene3D" id="3.40.50.150">
    <property type="entry name" value="Vaccinia Virus protein VP39"/>
    <property type="match status" value="1"/>
</dbReference>
<dbReference type="PANTHER" id="PTHR43167:SF1">
    <property type="entry name" value="PUTATIVE (AFU_ORTHOLOGUE AFUA_6G01830)-RELATED"/>
    <property type="match status" value="1"/>
</dbReference>
<reference evidence="1" key="1">
    <citation type="submission" date="2020-09" db="EMBL/GenBank/DDBJ databases">
        <title>Taishania pollutisoli gen. nov., sp. nov., Isolated from Tetrabromobisphenol A-Contaminated Soil.</title>
        <authorList>
            <person name="Chen Q."/>
        </authorList>
    </citation>
    <scope>NUCLEOTIDE SEQUENCE</scope>
    <source>
        <strain evidence="1">CZZ-1</strain>
    </source>
</reference>
<keyword evidence="1" id="KW-0808">Transferase</keyword>
<evidence type="ECO:0000313" key="2">
    <source>
        <dbReference type="Proteomes" id="UP000652681"/>
    </source>
</evidence>
<dbReference type="RefSeq" id="WP_216714262.1">
    <property type="nucleotide sequence ID" value="NZ_JACVEL010000006.1"/>
</dbReference>
<dbReference type="GO" id="GO:0008168">
    <property type="term" value="F:methyltransferase activity"/>
    <property type="evidence" value="ECO:0007669"/>
    <property type="project" value="UniProtKB-KW"/>
</dbReference>
<comment type="caution">
    <text evidence="1">The sequence shown here is derived from an EMBL/GenBank/DDBJ whole genome shotgun (WGS) entry which is preliminary data.</text>
</comment>
<dbReference type="InterPro" id="IPR029063">
    <property type="entry name" value="SAM-dependent_MTases_sf"/>
</dbReference>
<sequence length="252" mass="29290">MFEYIKYRWKAKGRHGTHSPFIYKLVDECLRTPVEKEDQLQVNSLLNQLSKDQRVIQVADFGAGSKTLKKERKISDILRISSSKGKYARLFYQLARFYRPENMLEFGTSLGIGTIHFAKGNPDATITTVEACPETAKIAQENFQQTKTDTITLVNTTFDTFLNENELKSYDLIFIDGHHDGIALLRYVDLLESSIHDETFLILDDIRWSDSMFAAWEQLRKDERFHVSVDLFRMGMLLKRPGQRKEHFVVKI</sequence>
<dbReference type="Proteomes" id="UP000652681">
    <property type="component" value="Unassembled WGS sequence"/>
</dbReference>
<name>A0A8J6TXR4_9FLAO</name>
<organism evidence="1 2">
    <name type="scientific">Taishania pollutisoli</name>
    <dbReference type="NCBI Taxonomy" id="2766479"/>
    <lineage>
        <taxon>Bacteria</taxon>
        <taxon>Pseudomonadati</taxon>
        <taxon>Bacteroidota</taxon>
        <taxon>Flavobacteriia</taxon>
        <taxon>Flavobacteriales</taxon>
        <taxon>Crocinitomicaceae</taxon>
        <taxon>Taishania</taxon>
    </lineage>
</organism>
<accession>A0A8J6TXR4</accession>
<evidence type="ECO:0000313" key="1">
    <source>
        <dbReference type="EMBL" id="MBC9812911.1"/>
    </source>
</evidence>
<dbReference type="EMBL" id="JACVEL010000006">
    <property type="protein sequence ID" value="MBC9812911.1"/>
    <property type="molecule type" value="Genomic_DNA"/>
</dbReference>
<dbReference type="GO" id="GO:0032259">
    <property type="term" value="P:methylation"/>
    <property type="evidence" value="ECO:0007669"/>
    <property type="project" value="UniProtKB-KW"/>
</dbReference>
<protein>
    <submittedName>
        <fullName evidence="1">Class I SAM-dependent methyltransferase</fullName>
    </submittedName>
</protein>
<keyword evidence="1" id="KW-0489">Methyltransferase</keyword>
<gene>
    <name evidence="1" type="ORF">H9Y05_10555</name>
</gene>
<dbReference type="AlphaFoldDB" id="A0A8J6TXR4"/>
<keyword evidence="2" id="KW-1185">Reference proteome</keyword>
<dbReference type="PANTHER" id="PTHR43167">
    <property type="entry name" value="PUTATIVE (AFU_ORTHOLOGUE AFUA_6G01830)-RELATED"/>
    <property type="match status" value="1"/>
</dbReference>
<proteinExistence type="predicted"/>